<sequence length="153" mass="16451">MQEARTNGRALLHGMAHRFAVTAGARDLGAWSKVSGLAVKWDVAEYRRGSSDHVDRFAAIPRFDPIRLSRAADSAGTAAVQAWLNEVQARGGVPEEGAVDMLTSAGVPVATWTLREMFPAGWQLSDFDATTGRVAMETLTIVHNGFLTAAQRA</sequence>
<evidence type="ECO:0000313" key="1">
    <source>
        <dbReference type="EMBL" id="MBB4907037.1"/>
    </source>
</evidence>
<dbReference type="GO" id="GO:0005198">
    <property type="term" value="F:structural molecule activity"/>
    <property type="evidence" value="ECO:0007669"/>
    <property type="project" value="InterPro"/>
</dbReference>
<dbReference type="Pfam" id="PF06841">
    <property type="entry name" value="Phage_T4_gp19"/>
    <property type="match status" value="1"/>
</dbReference>
<protein>
    <submittedName>
        <fullName evidence="1">Phage tail-like protein</fullName>
    </submittedName>
</protein>
<organism evidence="1 2">
    <name type="scientific">Actinophytocola algeriensis</name>
    <dbReference type="NCBI Taxonomy" id="1768010"/>
    <lineage>
        <taxon>Bacteria</taxon>
        <taxon>Bacillati</taxon>
        <taxon>Actinomycetota</taxon>
        <taxon>Actinomycetes</taxon>
        <taxon>Pseudonocardiales</taxon>
        <taxon>Pseudonocardiaceae</taxon>
    </lineage>
</organism>
<dbReference type="PANTHER" id="PTHR38009:SF1">
    <property type="entry name" value="CONSERVED HYPOTHETICAL PHAGE TAIL PROTEIN"/>
    <property type="match status" value="1"/>
</dbReference>
<name>A0A7W7Q4P8_9PSEU</name>
<dbReference type="AlphaFoldDB" id="A0A7W7Q4P8"/>
<dbReference type="InterPro" id="IPR010667">
    <property type="entry name" value="Phage_T4_Gp19"/>
</dbReference>
<dbReference type="Proteomes" id="UP000520767">
    <property type="component" value="Unassembled WGS sequence"/>
</dbReference>
<accession>A0A7W7Q4P8</accession>
<comment type="caution">
    <text evidence="1">The sequence shown here is derived from an EMBL/GenBank/DDBJ whole genome shotgun (WGS) entry which is preliminary data.</text>
</comment>
<keyword evidence="2" id="KW-1185">Reference proteome</keyword>
<dbReference type="RefSeq" id="WP_184811166.1">
    <property type="nucleotide sequence ID" value="NZ_JACHJQ010000003.1"/>
</dbReference>
<dbReference type="EMBL" id="JACHJQ010000003">
    <property type="protein sequence ID" value="MBB4907037.1"/>
    <property type="molecule type" value="Genomic_DNA"/>
</dbReference>
<evidence type="ECO:0000313" key="2">
    <source>
        <dbReference type="Proteomes" id="UP000520767"/>
    </source>
</evidence>
<proteinExistence type="predicted"/>
<dbReference type="PANTHER" id="PTHR38009">
    <property type="entry name" value="CONSERVED HYPOTHETICAL PHAGE TAIL PROTEIN"/>
    <property type="match status" value="1"/>
</dbReference>
<dbReference type="InterPro" id="IPR011747">
    <property type="entry name" value="CHP02241"/>
</dbReference>
<gene>
    <name evidence="1" type="ORF">FHR82_003257</name>
</gene>
<reference evidence="1 2" key="1">
    <citation type="submission" date="2020-08" db="EMBL/GenBank/DDBJ databases">
        <title>Genomic Encyclopedia of Type Strains, Phase III (KMG-III): the genomes of soil and plant-associated and newly described type strains.</title>
        <authorList>
            <person name="Whitman W."/>
        </authorList>
    </citation>
    <scope>NUCLEOTIDE SEQUENCE [LARGE SCALE GENOMIC DNA]</scope>
    <source>
        <strain evidence="1 2">CECT 8960</strain>
    </source>
</reference>